<dbReference type="Gene3D" id="3.90.79.10">
    <property type="entry name" value="Nucleoside Triphosphate Pyrophosphohydrolase"/>
    <property type="match status" value="1"/>
</dbReference>
<comment type="cofactor">
    <cofactor evidence="1">
        <name>Mg(2+)</name>
        <dbReference type="ChEBI" id="CHEBI:18420"/>
    </cofactor>
</comment>
<dbReference type="InterPro" id="IPR015797">
    <property type="entry name" value="NUDIX_hydrolase-like_dom_sf"/>
</dbReference>
<dbReference type="KEGG" id="cvc:BKX93_17295"/>
<dbReference type="GO" id="GO:0016787">
    <property type="term" value="F:hydrolase activity"/>
    <property type="evidence" value="ECO:0007669"/>
    <property type="project" value="UniProtKB-KW"/>
</dbReference>
<evidence type="ECO:0000313" key="4">
    <source>
        <dbReference type="Proteomes" id="UP000178776"/>
    </source>
</evidence>
<sequence>MRNDDGVATSALVLLIGKDGYWWQRRAWDDDSHPGCLDFAAGGGIEADETPLAAAARELAEELGVAGLPLRPLGEMRLDGERCALYDAPLPESWRLGPEVAELLAMPLQALREQALHPQLADWLGKAGGPGA</sequence>
<dbReference type="SUPFAM" id="SSF55811">
    <property type="entry name" value="Nudix"/>
    <property type="match status" value="1"/>
</dbReference>
<dbReference type="EMBL" id="CP017707">
    <property type="protein sequence ID" value="AOZ51577.1"/>
    <property type="molecule type" value="Genomic_DNA"/>
</dbReference>
<dbReference type="InterPro" id="IPR020084">
    <property type="entry name" value="NUDIX_hydrolase_CS"/>
</dbReference>
<dbReference type="PROSITE" id="PS51462">
    <property type="entry name" value="NUDIX"/>
    <property type="match status" value="1"/>
</dbReference>
<dbReference type="GeneID" id="68842964"/>
<evidence type="ECO:0000256" key="2">
    <source>
        <dbReference type="ARBA" id="ARBA00022801"/>
    </source>
</evidence>
<dbReference type="PROSITE" id="PS00893">
    <property type="entry name" value="NUDIX_BOX"/>
    <property type="match status" value="1"/>
</dbReference>
<evidence type="ECO:0000256" key="1">
    <source>
        <dbReference type="ARBA" id="ARBA00001946"/>
    </source>
</evidence>
<accession>A0A1D9LK23</accession>
<dbReference type="InterPro" id="IPR000086">
    <property type="entry name" value="NUDIX_hydrolase_dom"/>
</dbReference>
<dbReference type="Proteomes" id="UP000178776">
    <property type="component" value="Chromosome"/>
</dbReference>
<evidence type="ECO:0000313" key="3">
    <source>
        <dbReference type="EMBL" id="AOZ51577.1"/>
    </source>
</evidence>
<organism evidence="3 4">
    <name type="scientific">Chromobacterium vaccinii</name>
    <dbReference type="NCBI Taxonomy" id="1108595"/>
    <lineage>
        <taxon>Bacteria</taxon>
        <taxon>Pseudomonadati</taxon>
        <taxon>Pseudomonadota</taxon>
        <taxon>Betaproteobacteria</taxon>
        <taxon>Neisseriales</taxon>
        <taxon>Chromobacteriaceae</taxon>
        <taxon>Chromobacterium</taxon>
    </lineage>
</organism>
<gene>
    <name evidence="3" type="ORF">BKX93_17295</name>
</gene>
<keyword evidence="2" id="KW-0378">Hydrolase</keyword>
<reference evidence="3 4" key="1">
    <citation type="submission" date="2016-10" db="EMBL/GenBank/DDBJ databases">
        <title>Chromobacterium muskegensis sp. nov., an insecticidal bacterium isolated from Sphagnum bogs.</title>
        <authorList>
            <person name="Sparks M.E."/>
            <person name="Blackburn M.B."/>
            <person name="Gundersen-Rindal D.E."/>
            <person name="Mitchell A."/>
            <person name="Farrar R."/>
            <person name="Kuhar D."/>
        </authorList>
    </citation>
    <scope>NUCLEOTIDE SEQUENCE [LARGE SCALE GENOMIC DNA]</scope>
    <source>
        <strain evidence="3 4">21-1</strain>
    </source>
</reference>
<name>A0A1D9LK23_9NEIS</name>
<dbReference type="RefSeq" id="WP_046156682.1">
    <property type="nucleotide sequence ID" value="NZ_CP017707.1"/>
</dbReference>
<dbReference type="Pfam" id="PF00293">
    <property type="entry name" value="NUDIX"/>
    <property type="match status" value="1"/>
</dbReference>
<dbReference type="AlphaFoldDB" id="A0A1D9LK23"/>
<proteinExistence type="predicted"/>
<dbReference type="STRING" id="1108595.BKX93_17295"/>
<protein>
    <submittedName>
        <fullName evidence="3">Uncharacterized protein</fullName>
    </submittedName>
</protein>